<feature type="transmembrane region" description="Helical" evidence="1">
    <location>
        <begin position="139"/>
        <end position="160"/>
    </location>
</feature>
<feature type="transmembrane region" description="Helical" evidence="1">
    <location>
        <begin position="49"/>
        <end position="71"/>
    </location>
</feature>
<dbReference type="Proteomes" id="UP000636479">
    <property type="component" value="Unassembled WGS sequence"/>
</dbReference>
<feature type="transmembrane region" description="Helical" evidence="1">
    <location>
        <begin position="167"/>
        <end position="186"/>
    </location>
</feature>
<feature type="transmembrane region" description="Helical" evidence="1">
    <location>
        <begin position="18"/>
        <end position="37"/>
    </location>
</feature>
<keyword evidence="1" id="KW-0472">Membrane</keyword>
<dbReference type="RefSeq" id="XP_037220802.1">
    <property type="nucleotide sequence ID" value="XM_037362881.1"/>
</dbReference>
<sequence>MAQTSHFLDFFPLAIDSLAFDPGVYSSLFFQCIQILFSHRRANYRLHLGCMFALYFLSTVHLVLAYTWAFLGATNSAFPIYEIFTLKDPPPPLFGPTDGVGVHALATLLKIRWVVANAIADGVLIHRCYVIWGCSWKAIAVPVLSYTCTIIGGFLEILPLPPASARAALMVGYGGVFFTNVVASALTGNLRNTIFFHSSFTHLAGRIWYQSRHLAKLMGSSPRRRYSDLTAIILESGLIYPALLIITIVIFLTPSPTVSVLVCIAVAYHLVGIAPTLIIVRVGLGVSMQDVQTSVTLGVSGATSSSRQGTKSPVLGPLRFALSPDLDATTHIPLSGWKTP</sequence>
<dbReference type="AlphaFoldDB" id="A0A8H6SPW9"/>
<dbReference type="GeneID" id="59345397"/>
<gene>
    <name evidence="2" type="ORF">MIND_00612800</name>
</gene>
<dbReference type="EMBL" id="JACAZF010000005">
    <property type="protein sequence ID" value="KAF7303830.1"/>
    <property type="molecule type" value="Genomic_DNA"/>
</dbReference>
<organism evidence="2 3">
    <name type="scientific">Mycena indigotica</name>
    <dbReference type="NCBI Taxonomy" id="2126181"/>
    <lineage>
        <taxon>Eukaryota</taxon>
        <taxon>Fungi</taxon>
        <taxon>Dikarya</taxon>
        <taxon>Basidiomycota</taxon>
        <taxon>Agaricomycotina</taxon>
        <taxon>Agaricomycetes</taxon>
        <taxon>Agaricomycetidae</taxon>
        <taxon>Agaricales</taxon>
        <taxon>Marasmiineae</taxon>
        <taxon>Mycenaceae</taxon>
        <taxon>Mycena</taxon>
    </lineage>
</organism>
<protein>
    <submittedName>
        <fullName evidence="2">Rtt106 domain-containing protein</fullName>
    </submittedName>
</protein>
<comment type="caution">
    <text evidence="2">The sequence shown here is derived from an EMBL/GenBank/DDBJ whole genome shotgun (WGS) entry which is preliminary data.</text>
</comment>
<keyword evidence="1" id="KW-1133">Transmembrane helix</keyword>
<keyword evidence="1" id="KW-0812">Transmembrane</keyword>
<dbReference type="OrthoDB" id="3039972at2759"/>
<feature type="transmembrane region" description="Helical" evidence="1">
    <location>
        <begin position="258"/>
        <end position="280"/>
    </location>
</feature>
<name>A0A8H6SPW9_9AGAR</name>
<proteinExistence type="predicted"/>
<evidence type="ECO:0000256" key="1">
    <source>
        <dbReference type="SAM" id="Phobius"/>
    </source>
</evidence>
<evidence type="ECO:0000313" key="3">
    <source>
        <dbReference type="Proteomes" id="UP000636479"/>
    </source>
</evidence>
<keyword evidence="3" id="KW-1185">Reference proteome</keyword>
<reference evidence="2" key="1">
    <citation type="submission" date="2020-05" db="EMBL/GenBank/DDBJ databases">
        <title>Mycena genomes resolve the evolution of fungal bioluminescence.</title>
        <authorList>
            <person name="Tsai I.J."/>
        </authorList>
    </citation>
    <scope>NUCLEOTIDE SEQUENCE</scope>
    <source>
        <strain evidence="2">171206Taipei</strain>
    </source>
</reference>
<feature type="transmembrane region" description="Helical" evidence="1">
    <location>
        <begin position="229"/>
        <end position="252"/>
    </location>
</feature>
<evidence type="ECO:0000313" key="2">
    <source>
        <dbReference type="EMBL" id="KAF7303830.1"/>
    </source>
</evidence>
<accession>A0A8H6SPW9</accession>